<evidence type="ECO:0000313" key="8">
    <source>
        <dbReference type="Proteomes" id="UP000310066"/>
    </source>
</evidence>
<dbReference type="GO" id="GO:0015606">
    <property type="term" value="F:spermidine transmembrane transporter activity"/>
    <property type="evidence" value="ECO:0007669"/>
    <property type="project" value="TreeGrafter"/>
</dbReference>
<dbReference type="GO" id="GO:0000297">
    <property type="term" value="F:spermine transmembrane transporter activity"/>
    <property type="evidence" value="ECO:0007669"/>
    <property type="project" value="TreeGrafter"/>
</dbReference>
<evidence type="ECO:0000313" key="7">
    <source>
        <dbReference type="EMBL" id="TKA34482.1"/>
    </source>
</evidence>
<dbReference type="SUPFAM" id="SSF103473">
    <property type="entry name" value="MFS general substrate transporter"/>
    <property type="match status" value="2"/>
</dbReference>
<feature type="compositionally biased region" description="Polar residues" evidence="5">
    <location>
        <begin position="62"/>
        <end position="81"/>
    </location>
</feature>
<gene>
    <name evidence="7" type="ORF">B0A54_14185</name>
</gene>
<feature type="transmembrane region" description="Helical" evidence="6">
    <location>
        <begin position="276"/>
        <end position="296"/>
    </location>
</feature>
<evidence type="ECO:0000256" key="4">
    <source>
        <dbReference type="ARBA" id="ARBA00023136"/>
    </source>
</evidence>
<name>A0A4U0UHI5_9PEZI</name>
<feature type="region of interest" description="Disordered" evidence="5">
    <location>
        <begin position="430"/>
        <end position="465"/>
    </location>
</feature>
<keyword evidence="2 6" id="KW-0812">Transmembrane</keyword>
<evidence type="ECO:0000256" key="5">
    <source>
        <dbReference type="SAM" id="MobiDB-lite"/>
    </source>
</evidence>
<dbReference type="GO" id="GO:0005886">
    <property type="term" value="C:plasma membrane"/>
    <property type="evidence" value="ECO:0007669"/>
    <property type="project" value="TreeGrafter"/>
</dbReference>
<dbReference type="PANTHER" id="PTHR23502:SF38">
    <property type="entry name" value="POLYAMINE TRANSPORTER 4"/>
    <property type="match status" value="1"/>
</dbReference>
<evidence type="ECO:0000256" key="1">
    <source>
        <dbReference type="ARBA" id="ARBA00004141"/>
    </source>
</evidence>
<feature type="region of interest" description="Disordered" evidence="5">
    <location>
        <begin position="31"/>
        <end position="124"/>
    </location>
</feature>
<sequence length="733" mass="79230">MNSSTEHLALQPQGHRWSTITAITVVAAETPDREKSTWTAPPMPPIPTELDEEAWRRRSAKRQSYTSQMTCGTMHTGSQPPTADPEKATRPLSQIFSTSTREQQASRPPRREHSQPNNDAYSDLHWDINPLNPRNWSKRKKWAHTLVAALVTFTISLASSIFAPASSFLTSALDTTAVIATLPLSVFLLGFAFGPFISWACSAIFVTTLPGLLISRLLAGIIAGPALTQGSTIIAEMWNPDERTEALLFYCMAPLLGPVVGVMVEGYVRWSEGDSWTRFVVVFASAGCLVAVGFISETSRKSIMRREGKDLSGAPGGGEGSGSLLVAPLRMFFMRPAVLVLGLQSGYVFGTLYASFIALPRVFGAVYGFGIGSQGFVFLSMAVGIAVGYSTLVLHHKLVYGPRAKQWQAQRLSEEEETRGVSAWDTHSRAANGFSQPKDKSHVGNESSTTLAVSRQDSRPASRDIATPTVVDKARNVCLAAAAADYLNGIELNLDAQIRPERISLILNTSPAYSDLCAALESYHLHFDKVRLAKVLVDALPPPRTSEGLATPKRATLVRPKSPHWSAATVGLDKSATVVTRPLLTHFTASTDSRSPPSTSSAPPDCRLWPALPASILLVASLFIIGWTIRKEIHWLVPCLSMALFAFAALLTVASTELYITDRFGESEGASAEDGVIVVRYLMSAGFTMAAVPIYESLGVGWGTSVFGFMGVVVGVCPWVLVFAGGGRRDDRL</sequence>
<keyword evidence="3 6" id="KW-1133">Transmembrane helix</keyword>
<dbReference type="Proteomes" id="UP000310066">
    <property type="component" value="Unassembled WGS sequence"/>
</dbReference>
<dbReference type="STRING" id="329885.A0A4U0UHI5"/>
<evidence type="ECO:0008006" key="9">
    <source>
        <dbReference type="Google" id="ProtNLM"/>
    </source>
</evidence>
<feature type="compositionally biased region" description="Polar residues" evidence="5">
    <location>
        <begin position="444"/>
        <end position="455"/>
    </location>
</feature>
<feature type="compositionally biased region" description="Polar residues" evidence="5">
    <location>
        <begin position="91"/>
        <end position="106"/>
    </location>
</feature>
<feature type="transmembrane region" description="Helical" evidence="6">
    <location>
        <begin position="142"/>
        <end position="162"/>
    </location>
</feature>
<organism evidence="7 8">
    <name type="scientific">Friedmanniomyces endolithicus</name>
    <dbReference type="NCBI Taxonomy" id="329885"/>
    <lineage>
        <taxon>Eukaryota</taxon>
        <taxon>Fungi</taxon>
        <taxon>Dikarya</taxon>
        <taxon>Ascomycota</taxon>
        <taxon>Pezizomycotina</taxon>
        <taxon>Dothideomycetes</taxon>
        <taxon>Dothideomycetidae</taxon>
        <taxon>Mycosphaerellales</taxon>
        <taxon>Teratosphaeriaceae</taxon>
        <taxon>Friedmanniomyces</taxon>
    </lineage>
</organism>
<reference evidence="7 8" key="1">
    <citation type="submission" date="2017-03" db="EMBL/GenBank/DDBJ databases">
        <title>Genomes of endolithic fungi from Antarctica.</title>
        <authorList>
            <person name="Coleine C."/>
            <person name="Masonjones S."/>
            <person name="Stajich J.E."/>
        </authorList>
    </citation>
    <scope>NUCLEOTIDE SEQUENCE [LARGE SCALE GENOMIC DNA]</scope>
    <source>
        <strain evidence="7 8">CCFEE 5311</strain>
    </source>
</reference>
<feature type="transmembrane region" description="Helical" evidence="6">
    <location>
        <begin position="182"/>
        <end position="206"/>
    </location>
</feature>
<feature type="transmembrane region" description="Helical" evidence="6">
    <location>
        <begin position="608"/>
        <end position="629"/>
    </location>
</feature>
<evidence type="ECO:0000256" key="6">
    <source>
        <dbReference type="SAM" id="Phobius"/>
    </source>
</evidence>
<comment type="subcellular location">
    <subcellularLocation>
        <location evidence="1">Membrane</location>
        <topology evidence="1">Multi-pass membrane protein</topology>
    </subcellularLocation>
</comment>
<feature type="transmembrane region" description="Helical" evidence="6">
    <location>
        <begin position="701"/>
        <end position="724"/>
    </location>
</feature>
<evidence type="ECO:0000256" key="2">
    <source>
        <dbReference type="ARBA" id="ARBA00022692"/>
    </source>
</evidence>
<proteinExistence type="predicted"/>
<feature type="transmembrane region" description="Helical" evidence="6">
    <location>
        <begin position="371"/>
        <end position="394"/>
    </location>
</feature>
<dbReference type="PANTHER" id="PTHR23502">
    <property type="entry name" value="MAJOR FACILITATOR SUPERFAMILY"/>
    <property type="match status" value="1"/>
</dbReference>
<evidence type="ECO:0000256" key="3">
    <source>
        <dbReference type="ARBA" id="ARBA00022989"/>
    </source>
</evidence>
<dbReference type="AlphaFoldDB" id="A0A4U0UHI5"/>
<feature type="transmembrane region" description="Helical" evidence="6">
    <location>
        <begin position="247"/>
        <end position="264"/>
    </location>
</feature>
<feature type="transmembrane region" description="Helical" evidence="6">
    <location>
        <begin position="338"/>
        <end position="359"/>
    </location>
</feature>
<dbReference type="InterPro" id="IPR036259">
    <property type="entry name" value="MFS_trans_sf"/>
</dbReference>
<protein>
    <recommendedName>
        <fullName evidence="9">Major facilitator superfamily (MFS) profile domain-containing protein</fullName>
    </recommendedName>
</protein>
<keyword evidence="4 6" id="KW-0472">Membrane</keyword>
<dbReference type="OrthoDB" id="3066029at2759"/>
<feature type="transmembrane region" description="Helical" evidence="6">
    <location>
        <begin position="675"/>
        <end position="695"/>
    </location>
</feature>
<dbReference type="EMBL" id="NAJP01000080">
    <property type="protein sequence ID" value="TKA34482.1"/>
    <property type="molecule type" value="Genomic_DNA"/>
</dbReference>
<dbReference type="Gene3D" id="1.20.1250.20">
    <property type="entry name" value="MFS general substrate transporter like domains"/>
    <property type="match status" value="1"/>
</dbReference>
<feature type="transmembrane region" description="Helical" evidence="6">
    <location>
        <begin position="635"/>
        <end position="654"/>
    </location>
</feature>
<comment type="caution">
    <text evidence="7">The sequence shown here is derived from an EMBL/GenBank/DDBJ whole genome shotgun (WGS) entry which is preliminary data.</text>
</comment>
<accession>A0A4U0UHI5</accession>